<keyword evidence="3" id="KW-1185">Reference proteome</keyword>
<gene>
    <name evidence="2" type="ORF">PLEPLA_LOCUS42215</name>
</gene>
<evidence type="ECO:0000313" key="2">
    <source>
        <dbReference type="EMBL" id="CAB1454449.1"/>
    </source>
</evidence>
<evidence type="ECO:0000256" key="1">
    <source>
        <dbReference type="SAM" id="MobiDB-lite"/>
    </source>
</evidence>
<comment type="caution">
    <text evidence="2">The sequence shown here is derived from an EMBL/GenBank/DDBJ whole genome shotgun (WGS) entry which is preliminary data.</text>
</comment>
<dbReference type="EMBL" id="CADEAL010004214">
    <property type="protein sequence ID" value="CAB1454449.1"/>
    <property type="molecule type" value="Genomic_DNA"/>
</dbReference>
<protein>
    <submittedName>
        <fullName evidence="2">Uncharacterized protein</fullName>
    </submittedName>
</protein>
<evidence type="ECO:0000313" key="3">
    <source>
        <dbReference type="Proteomes" id="UP001153269"/>
    </source>
</evidence>
<proteinExistence type="predicted"/>
<dbReference type="Proteomes" id="UP001153269">
    <property type="component" value="Unassembled WGS sequence"/>
</dbReference>
<feature type="compositionally biased region" description="Basic residues" evidence="1">
    <location>
        <begin position="157"/>
        <end position="170"/>
    </location>
</feature>
<organism evidence="2 3">
    <name type="scientific">Pleuronectes platessa</name>
    <name type="common">European plaice</name>
    <dbReference type="NCBI Taxonomy" id="8262"/>
    <lineage>
        <taxon>Eukaryota</taxon>
        <taxon>Metazoa</taxon>
        <taxon>Chordata</taxon>
        <taxon>Craniata</taxon>
        <taxon>Vertebrata</taxon>
        <taxon>Euteleostomi</taxon>
        <taxon>Actinopterygii</taxon>
        <taxon>Neopterygii</taxon>
        <taxon>Teleostei</taxon>
        <taxon>Neoteleostei</taxon>
        <taxon>Acanthomorphata</taxon>
        <taxon>Carangaria</taxon>
        <taxon>Pleuronectiformes</taxon>
        <taxon>Pleuronectoidei</taxon>
        <taxon>Pleuronectidae</taxon>
        <taxon>Pleuronectes</taxon>
    </lineage>
</organism>
<feature type="region of interest" description="Disordered" evidence="1">
    <location>
        <begin position="148"/>
        <end position="170"/>
    </location>
</feature>
<sequence>MSDDPVSLAAIFHLGTSGDYHHSSEEDNVQEPEASRGQKTPLYRERSTRRHKLNLSVRERLNVGKPPRHPHSSNIKKPDPLWTRVIMERWLLGLGDAAENQATENRPENKVCCRAPCITAEIHPIATNCWQPVNLLDWDQLGGAHSSKINGLDGHHGSKTKTRKSPKRIC</sequence>
<dbReference type="AlphaFoldDB" id="A0A9N7VRM8"/>
<reference evidence="2" key="1">
    <citation type="submission" date="2020-03" db="EMBL/GenBank/DDBJ databases">
        <authorList>
            <person name="Weist P."/>
        </authorList>
    </citation>
    <scope>NUCLEOTIDE SEQUENCE</scope>
</reference>
<feature type="region of interest" description="Disordered" evidence="1">
    <location>
        <begin position="17"/>
        <end position="49"/>
    </location>
</feature>
<name>A0A9N7VRM8_PLEPL</name>
<accession>A0A9N7VRM8</accession>